<evidence type="ECO:0000256" key="1">
    <source>
        <dbReference type="ARBA" id="ARBA00022617"/>
    </source>
</evidence>
<dbReference type="RefSeq" id="WP_171474278.1">
    <property type="nucleotide sequence ID" value="NZ_CP053452.2"/>
</dbReference>
<keyword evidence="1 4" id="KW-0349">Heme</keyword>
<dbReference type="InterPro" id="IPR036909">
    <property type="entry name" value="Cyt_c-like_dom_sf"/>
</dbReference>
<dbReference type="InterPro" id="IPR013039">
    <property type="entry name" value="DUF1588"/>
</dbReference>
<dbReference type="PROSITE" id="PS51007">
    <property type="entry name" value="CYTC"/>
    <property type="match status" value="1"/>
</dbReference>
<keyword evidence="3 4" id="KW-0408">Iron</keyword>
<sequence length="1384" mass="151730">MDTPKARSPWLARLCPLMVVSGLLVWAFIGTGSAQKPTADDRDGYPVRPIVQKYCTSCHSTKAKKGSLDLERFGTRDDIRNDVKIWQGVIEQIETGEMPPKDKPQPSAEEKKQLVAWIRDFLDTEAKARSGDPGRVPLRRLSNAEYNYTVRDLTGVDLQPTREFPADGAAGEGFTNAAEALTDISPALFTKYLNAAKDVADRVVLLPDGFRFSTSKTRRDWTDEGTAALRAFYAGYVPTDGKLPALPYLLATVRHRAALSAGRAAEVAAKEKLNEKYLGVLWQTLSDTPPSQPLDAIRAKWRGATEKDVPALAAEVTAWQNELWRTARIGSYVRTRWGEGAGAGAPIESLTRQVPVDPTVSGSVPLRIAVKPAPGQSEVVVYLAAREPGARGPVEWNRPRFEGAGKPSLLLSDYDKYGAAFEVDYPSVFVHTAEYLSAAVELANDKTLTPEDAAKKHGIDAAFLKRWSEALAVEPFAKGAEAIGRIVPAVPLTVLAEKTAKNDARPAINGWHKTGTDLPVLVTNASDTPLEIPGRVPARGVGVHPMPKEFVAVTWAAPVATSVRVSAKIVHAHPACGNGVAWWLEHRRGNRAAVFGEGAVDLGGTVEPNPKTIKVEKGDVIILAVDAKNGDHVCDMTAIEFAVRETEKPARVWDLAADIATTVQAGNPHADQHGNRDVWGFVFGPSRPLGKGISNVIPPASLLGKWRDLASDPKRQEDAQKLAAQVQALLSGSRPTQDTSPDRVLYDNLVSVDSTLFAGVDVAKLGTRKGTGIGVPKDRFTAANLVTTANGVIEVKLPAALFAGREFVVDAKLGAGAGDRLVRPRVATTAPTPETRWDGPLLGSSTGAAYQQLVAGYAEFRKVFPLYVCFPEVVPTDEVVSLKMFHREDEPLVRLFLTDAQTRRLDRLWTEQRFISRQPVAEYDYLPQFMGFTTQDTPKEFQQFFIDRKPLFKKLADELVKDEGAAIPKQLDALLEFAARAYRRPLQEKEKSELLALYKAVRAKGAEHPEAFRGVLARVLVAPAFLFRIEGAPRGKEPGPVNDWELATRLSYFLWATAPDAELRALAASGQLRDPKVVASQTRRMLQDGKTRALAIEFGTQWIHVRGFDELKEKNETLFPTFNPELRKAIYEESILFFQDVFQNDRTVTSLLDADHTYLNETLAKHYGIPGVTGPQWRKVEGVRKYGRGGVLGLASVQAKEAGASRTSPVLRGNWVVETLLGEKLPRPPANVPQLPEEEGADKLTVRQLVEKHASVPECAVCHVRIDAFGFALEKYDPIGRLREKDLGGLPVDTRAKLKDGTEFDGIDGLRTYLLTKKKDVVVRLFCRRLLGYALGRAVTLSDTALVDEMVSELNKSDGKISAVVQVIVRSPQFRMVRGSDFVE</sequence>
<evidence type="ECO:0000313" key="6">
    <source>
        <dbReference type="EMBL" id="QJW99296.1"/>
    </source>
</evidence>
<dbReference type="InterPro" id="IPR013043">
    <property type="entry name" value="DUF1595"/>
</dbReference>
<dbReference type="Pfam" id="PF07637">
    <property type="entry name" value="PSD5"/>
    <property type="match status" value="1"/>
</dbReference>
<evidence type="ECO:0000256" key="3">
    <source>
        <dbReference type="ARBA" id="ARBA00023004"/>
    </source>
</evidence>
<dbReference type="Pfam" id="PF07631">
    <property type="entry name" value="PSD4"/>
    <property type="match status" value="1"/>
</dbReference>
<organism evidence="6 7">
    <name type="scientific">Frigoriglobus tundricola</name>
    <dbReference type="NCBI Taxonomy" id="2774151"/>
    <lineage>
        <taxon>Bacteria</taxon>
        <taxon>Pseudomonadati</taxon>
        <taxon>Planctomycetota</taxon>
        <taxon>Planctomycetia</taxon>
        <taxon>Gemmatales</taxon>
        <taxon>Gemmataceae</taxon>
        <taxon>Frigoriglobus</taxon>
    </lineage>
</organism>
<evidence type="ECO:0000313" key="7">
    <source>
        <dbReference type="Proteomes" id="UP000503447"/>
    </source>
</evidence>
<dbReference type="GO" id="GO:0009055">
    <property type="term" value="F:electron transfer activity"/>
    <property type="evidence" value="ECO:0007669"/>
    <property type="project" value="InterPro"/>
</dbReference>
<keyword evidence="7" id="KW-1185">Reference proteome</keyword>
<dbReference type="InterPro" id="IPR013036">
    <property type="entry name" value="DUF1587"/>
</dbReference>
<protein>
    <recommendedName>
        <fullName evidence="5">Cytochrome c domain-containing protein</fullName>
    </recommendedName>
</protein>
<dbReference type="SMART" id="SM01235">
    <property type="entry name" value="Haem_bd"/>
    <property type="match status" value="1"/>
</dbReference>
<reference evidence="7" key="1">
    <citation type="submission" date="2020-05" db="EMBL/GenBank/DDBJ databases">
        <title>Frigoriglobus tundricola gen. nov., sp. nov., a psychrotolerant cellulolytic planctomycete of the family Gemmataceae with two divergent copies of 16S rRNA gene.</title>
        <authorList>
            <person name="Kulichevskaya I.S."/>
            <person name="Ivanova A.A."/>
            <person name="Naumoff D.G."/>
            <person name="Beletsky A.V."/>
            <person name="Rijpstra W.I.C."/>
            <person name="Sinninghe Damste J.S."/>
            <person name="Mardanov A.V."/>
            <person name="Ravin N.V."/>
            <person name="Dedysh S.N."/>
        </authorList>
    </citation>
    <scope>NUCLEOTIDE SEQUENCE [LARGE SCALE GENOMIC DNA]</scope>
    <source>
        <strain evidence="7">PL17</strain>
    </source>
</reference>
<feature type="domain" description="Cytochrome c" evidence="5">
    <location>
        <begin position="39"/>
        <end position="122"/>
    </location>
</feature>
<dbReference type="GO" id="GO:0046872">
    <property type="term" value="F:metal ion binding"/>
    <property type="evidence" value="ECO:0007669"/>
    <property type="project" value="UniProtKB-KW"/>
</dbReference>
<keyword evidence="2 4" id="KW-0479">Metal-binding</keyword>
<evidence type="ECO:0000259" key="5">
    <source>
        <dbReference type="PROSITE" id="PS51007"/>
    </source>
</evidence>
<evidence type="ECO:0000256" key="4">
    <source>
        <dbReference type="PROSITE-ProRule" id="PRU00433"/>
    </source>
</evidence>
<dbReference type="Pfam" id="PF07626">
    <property type="entry name" value="PSD3"/>
    <property type="match status" value="1"/>
</dbReference>
<dbReference type="InterPro" id="IPR013042">
    <property type="entry name" value="DUF1592"/>
</dbReference>
<dbReference type="Pfam" id="PF13442">
    <property type="entry name" value="Cytochrome_CBB3"/>
    <property type="match status" value="1"/>
</dbReference>
<dbReference type="Pfam" id="PF07627">
    <property type="entry name" value="PSCyt3"/>
    <property type="match status" value="1"/>
</dbReference>
<proteinExistence type="predicted"/>
<dbReference type="InterPro" id="IPR011478">
    <property type="entry name" value="DUF1585"/>
</dbReference>
<accession>A0A6M5Z0M7</accession>
<dbReference type="GO" id="GO:0020037">
    <property type="term" value="F:heme binding"/>
    <property type="evidence" value="ECO:0007669"/>
    <property type="project" value="InterPro"/>
</dbReference>
<evidence type="ECO:0000256" key="2">
    <source>
        <dbReference type="ARBA" id="ARBA00022723"/>
    </source>
</evidence>
<dbReference type="InterPro" id="IPR009056">
    <property type="entry name" value="Cyt_c-like_dom"/>
</dbReference>
<gene>
    <name evidence="6" type="ORF">FTUN_6899</name>
</gene>
<dbReference type="Pfam" id="PF07624">
    <property type="entry name" value="PSD2"/>
    <property type="match status" value="1"/>
</dbReference>
<dbReference type="SUPFAM" id="SSF46626">
    <property type="entry name" value="Cytochrome c"/>
    <property type="match status" value="1"/>
</dbReference>
<dbReference type="InterPro" id="IPR025992">
    <property type="entry name" value="Haem-bd"/>
</dbReference>
<dbReference type="Proteomes" id="UP000503447">
    <property type="component" value="Chromosome"/>
</dbReference>
<dbReference type="KEGG" id="ftj:FTUN_6899"/>
<dbReference type="EMBL" id="CP053452">
    <property type="protein sequence ID" value="QJW99296.1"/>
    <property type="molecule type" value="Genomic_DNA"/>
</dbReference>
<name>A0A6M5Z0M7_9BACT</name>